<gene>
    <name evidence="1" type="ORF">Y036_156</name>
</gene>
<comment type="caution">
    <text evidence="1">The sequence shown here is derived from an EMBL/GenBank/DDBJ whole genome shotgun (WGS) entry which is preliminary data.</text>
</comment>
<accession>A0A2K9D5Z0</accession>
<dbReference type="EMBL" id="JQIM01000010">
    <property type="protein sequence ID" value="KGX05614.1"/>
    <property type="molecule type" value="Genomic_DNA"/>
</dbReference>
<dbReference type="AlphaFoldDB" id="A0A2K9D5Z0"/>
<sequence length="210" mass="23411">MVSEHWNSVDLVDIAWLLDHGDVVGASEPLMSRQAWAASDPRELMLWARAMSLRGRRVDTNDTLARAFQVDPASVEAHVEYARPALNGGDSAGALVWFRNAYEFAELSSSWVLEWVKLPTRHAQLERALAMADRYCRAKPADAEGWFRFGYALQLADRLPEALDAYLCCGRVSAFDTRCMTELRLPPAARQLIDASGTLNCGTCHVSLRV</sequence>
<evidence type="ECO:0000313" key="2">
    <source>
        <dbReference type="Proteomes" id="UP000030475"/>
    </source>
</evidence>
<organism evidence="1 2">
    <name type="scientific">Burkholderia pseudomallei</name>
    <name type="common">Pseudomonas pseudomallei</name>
    <dbReference type="NCBI Taxonomy" id="28450"/>
    <lineage>
        <taxon>Bacteria</taxon>
        <taxon>Pseudomonadati</taxon>
        <taxon>Pseudomonadota</taxon>
        <taxon>Betaproteobacteria</taxon>
        <taxon>Burkholderiales</taxon>
        <taxon>Burkholderiaceae</taxon>
        <taxon>Burkholderia</taxon>
        <taxon>pseudomallei group</taxon>
    </lineage>
</organism>
<dbReference type="InterPro" id="IPR011990">
    <property type="entry name" value="TPR-like_helical_dom_sf"/>
</dbReference>
<name>A0A2K9D5Z0_BURPE</name>
<protein>
    <submittedName>
        <fullName evidence="1">TPR repeat protein</fullName>
    </submittedName>
</protein>
<reference evidence="1 2" key="1">
    <citation type="submission" date="2014-08" db="EMBL/GenBank/DDBJ databases">
        <authorList>
            <person name="Bunnell A."/>
            <person name="Chain P.S."/>
            <person name="Chertkov O."/>
            <person name="Currie B.J."/>
            <person name="Daligault H.E."/>
            <person name="Davenport K.W."/>
            <person name="Davis C."/>
            <person name="Gleasner C.D."/>
            <person name="Johnson S.L."/>
            <person name="Kaestli M."/>
            <person name="Koren S."/>
            <person name="Kunde Y.A."/>
            <person name="Mayo M."/>
            <person name="McMurry K.K."/>
            <person name="Price E.P."/>
            <person name="Reitenga K.G."/>
            <person name="Robison R."/>
            <person name="Rosovitz M.J."/>
            <person name="Sarovich D.S."/>
            <person name="Teshima H."/>
        </authorList>
    </citation>
    <scope>NUCLEOTIDE SEQUENCE [LARGE SCALE GENOMIC DNA]</scope>
    <source>
        <strain evidence="1 2">MSHR44</strain>
    </source>
</reference>
<dbReference type="OrthoDB" id="9814129at2"/>
<evidence type="ECO:0000313" key="1">
    <source>
        <dbReference type="EMBL" id="KGX05614.1"/>
    </source>
</evidence>
<dbReference type="Proteomes" id="UP000030475">
    <property type="component" value="Unassembled WGS sequence"/>
</dbReference>
<dbReference type="SUPFAM" id="SSF48452">
    <property type="entry name" value="TPR-like"/>
    <property type="match status" value="1"/>
</dbReference>
<dbReference type="Gene3D" id="1.25.40.10">
    <property type="entry name" value="Tetratricopeptide repeat domain"/>
    <property type="match status" value="1"/>
</dbReference>
<proteinExistence type="predicted"/>